<evidence type="ECO:0000256" key="4">
    <source>
        <dbReference type="ARBA" id="ARBA00022679"/>
    </source>
</evidence>
<feature type="transmembrane region" description="Helical" evidence="9">
    <location>
        <begin position="185"/>
        <end position="212"/>
    </location>
</feature>
<feature type="transmembrane region" description="Helical" evidence="9">
    <location>
        <begin position="133"/>
        <end position="165"/>
    </location>
</feature>
<dbReference type="InterPro" id="IPR025828">
    <property type="entry name" value="Put_sensor_dom"/>
</dbReference>
<name>C6WI47_ACTMD</name>
<keyword evidence="7" id="KW-0067">ATP-binding</keyword>
<dbReference type="SMART" id="SM00387">
    <property type="entry name" value="HATPase_c"/>
    <property type="match status" value="1"/>
</dbReference>
<dbReference type="AlphaFoldDB" id="C6WI47"/>
<evidence type="ECO:0000313" key="12">
    <source>
        <dbReference type="Proteomes" id="UP000002213"/>
    </source>
</evidence>
<feature type="transmembrane region" description="Helical" evidence="9">
    <location>
        <begin position="34"/>
        <end position="55"/>
    </location>
</feature>
<dbReference type="EC" id="2.7.13.3" evidence="2"/>
<keyword evidence="9" id="KW-0812">Transmembrane</keyword>
<dbReference type="Pfam" id="PF13796">
    <property type="entry name" value="Sensor"/>
    <property type="match status" value="1"/>
</dbReference>
<keyword evidence="12" id="KW-1185">Reference proteome</keyword>
<dbReference type="STRING" id="446462.Amir_0531"/>
<dbReference type="InterPro" id="IPR003594">
    <property type="entry name" value="HATPase_dom"/>
</dbReference>
<keyword evidence="5" id="KW-0547">Nucleotide-binding</keyword>
<dbReference type="InterPro" id="IPR050482">
    <property type="entry name" value="Sensor_HK_TwoCompSys"/>
</dbReference>
<dbReference type="EMBL" id="CP001630">
    <property type="protein sequence ID" value="ACU34498.1"/>
    <property type="molecule type" value="Genomic_DNA"/>
</dbReference>
<keyword evidence="9" id="KW-0472">Membrane</keyword>
<evidence type="ECO:0000256" key="1">
    <source>
        <dbReference type="ARBA" id="ARBA00000085"/>
    </source>
</evidence>
<feature type="transmembrane region" description="Helical" evidence="9">
    <location>
        <begin position="67"/>
        <end position="91"/>
    </location>
</feature>
<dbReference type="Proteomes" id="UP000002213">
    <property type="component" value="Chromosome"/>
</dbReference>
<dbReference type="GO" id="GO:0005524">
    <property type="term" value="F:ATP binding"/>
    <property type="evidence" value="ECO:0007669"/>
    <property type="project" value="UniProtKB-KW"/>
</dbReference>
<evidence type="ECO:0000256" key="9">
    <source>
        <dbReference type="SAM" id="Phobius"/>
    </source>
</evidence>
<dbReference type="RefSeq" id="WP_012783161.1">
    <property type="nucleotide sequence ID" value="NC_013093.1"/>
</dbReference>
<dbReference type="PANTHER" id="PTHR24421:SF10">
    <property type="entry name" value="NITRATE_NITRITE SENSOR PROTEIN NARQ"/>
    <property type="match status" value="1"/>
</dbReference>
<dbReference type="eggNOG" id="COG4585">
    <property type="taxonomic scope" value="Bacteria"/>
</dbReference>
<evidence type="ECO:0000256" key="5">
    <source>
        <dbReference type="ARBA" id="ARBA00022741"/>
    </source>
</evidence>
<gene>
    <name evidence="11" type="ordered locus">Amir_0531</name>
</gene>
<dbReference type="GO" id="GO:0016020">
    <property type="term" value="C:membrane"/>
    <property type="evidence" value="ECO:0007669"/>
    <property type="project" value="InterPro"/>
</dbReference>
<evidence type="ECO:0000256" key="2">
    <source>
        <dbReference type="ARBA" id="ARBA00012438"/>
    </source>
</evidence>
<sequence>MDESRDVVGALRRKGFLVSVWPWRALLHALTTPLVAAVAALPLAPVGVLWAAVVVKVVRGEVVGGVVPVAALLLGAVLAAALPVLSAPVAWAERWRLVLLGDDRLAAVRQAPGLGAWVRSRYLTAAAWRETGYAVLLALAGTGLGGVLLLAGGVPLAMLLAPLLVTPDSPLVVLGWRAVTPADGLWFTAAGIALAPVLAYAVGLLGAGHLVVGRVLLRGDEALRAELAEVAGSRARLVDRFDAERRRIERDLHDGAQERLVGLTLRLGLAKAELPENEDVAAAHDQAKRLMVELRELVRGIHPAVLTDRGLGAALAELADRSVVPVTLRAHLPTRPPAHLESVAYFVVAEAVANAVKHSGAGEVRVRAGIEGGGVVVEVLDDGRGGADPAAGSGLTGLADRVAVVGGALSLSSPVGGPTVLRATLPLSG</sequence>
<feature type="domain" description="Histidine kinase/HSP90-like ATPase" evidence="10">
    <location>
        <begin position="339"/>
        <end position="429"/>
    </location>
</feature>
<dbReference type="Pfam" id="PF02518">
    <property type="entry name" value="HATPase_c"/>
    <property type="match status" value="1"/>
</dbReference>
<dbReference type="GO" id="GO:0046983">
    <property type="term" value="F:protein dimerization activity"/>
    <property type="evidence" value="ECO:0007669"/>
    <property type="project" value="InterPro"/>
</dbReference>
<dbReference type="SUPFAM" id="SSF55874">
    <property type="entry name" value="ATPase domain of HSP90 chaperone/DNA topoisomerase II/histidine kinase"/>
    <property type="match status" value="1"/>
</dbReference>
<keyword evidence="9" id="KW-1133">Transmembrane helix</keyword>
<evidence type="ECO:0000256" key="8">
    <source>
        <dbReference type="ARBA" id="ARBA00023012"/>
    </source>
</evidence>
<evidence type="ECO:0000256" key="3">
    <source>
        <dbReference type="ARBA" id="ARBA00022553"/>
    </source>
</evidence>
<dbReference type="KEGG" id="ami:Amir_0531"/>
<keyword evidence="6 11" id="KW-0418">Kinase</keyword>
<keyword evidence="3" id="KW-0597">Phosphoprotein</keyword>
<evidence type="ECO:0000313" key="11">
    <source>
        <dbReference type="EMBL" id="ACU34498.1"/>
    </source>
</evidence>
<protein>
    <recommendedName>
        <fullName evidence="2">histidine kinase</fullName>
        <ecNumber evidence="2">2.7.13.3</ecNumber>
    </recommendedName>
</protein>
<keyword evidence="8" id="KW-0902">Two-component regulatory system</keyword>
<dbReference type="Pfam" id="PF07730">
    <property type="entry name" value="HisKA_3"/>
    <property type="match status" value="1"/>
</dbReference>
<evidence type="ECO:0000259" key="10">
    <source>
        <dbReference type="SMART" id="SM00387"/>
    </source>
</evidence>
<dbReference type="HOGENOM" id="CLU_000445_20_2_11"/>
<dbReference type="Gene3D" id="3.30.565.10">
    <property type="entry name" value="Histidine kinase-like ATPase, C-terminal domain"/>
    <property type="match status" value="1"/>
</dbReference>
<proteinExistence type="predicted"/>
<dbReference type="InterPro" id="IPR011712">
    <property type="entry name" value="Sig_transdc_His_kin_sub3_dim/P"/>
</dbReference>
<dbReference type="GO" id="GO:0000155">
    <property type="term" value="F:phosphorelay sensor kinase activity"/>
    <property type="evidence" value="ECO:0007669"/>
    <property type="project" value="InterPro"/>
</dbReference>
<accession>C6WI47</accession>
<dbReference type="PANTHER" id="PTHR24421">
    <property type="entry name" value="NITRATE/NITRITE SENSOR PROTEIN NARX-RELATED"/>
    <property type="match status" value="1"/>
</dbReference>
<reference evidence="11 12" key="1">
    <citation type="journal article" date="2009" name="Stand. Genomic Sci.">
        <title>Complete genome sequence of Actinosynnema mirum type strain (101).</title>
        <authorList>
            <person name="Land M."/>
            <person name="Lapidus A."/>
            <person name="Mayilraj S."/>
            <person name="Chen F."/>
            <person name="Copeland A."/>
            <person name="Del Rio T.G."/>
            <person name="Nolan M."/>
            <person name="Lucas S."/>
            <person name="Tice H."/>
            <person name="Cheng J.F."/>
            <person name="Chertkov O."/>
            <person name="Bruce D."/>
            <person name="Goodwin L."/>
            <person name="Pitluck S."/>
            <person name="Rohde M."/>
            <person name="Goker M."/>
            <person name="Pati A."/>
            <person name="Ivanova N."/>
            <person name="Mavromatis K."/>
            <person name="Chen A."/>
            <person name="Palaniappan K."/>
            <person name="Hauser L."/>
            <person name="Chang Y.J."/>
            <person name="Jeffries C.C."/>
            <person name="Brettin T."/>
            <person name="Detter J.C."/>
            <person name="Han C."/>
            <person name="Chain P."/>
            <person name="Tindall B.J."/>
            <person name="Bristow J."/>
            <person name="Eisen J.A."/>
            <person name="Markowitz V."/>
            <person name="Hugenholtz P."/>
            <person name="Kyrpides N.C."/>
            <person name="Klenk H.P."/>
        </authorList>
    </citation>
    <scope>NUCLEOTIDE SEQUENCE [LARGE SCALE GENOMIC DNA]</scope>
    <source>
        <strain evidence="12">ATCC 29888 / DSM 43827 / JCM 3225 / NBRC 14064 / NCIMB 13271 / NRRL B-12336 / IMRU 3971 / 101</strain>
    </source>
</reference>
<organism evidence="11 12">
    <name type="scientific">Actinosynnema mirum (strain ATCC 29888 / DSM 43827 / JCM 3225 / NBRC 14064 / NCIMB 13271 / NRRL B-12336 / IMRU 3971 / 101)</name>
    <dbReference type="NCBI Taxonomy" id="446462"/>
    <lineage>
        <taxon>Bacteria</taxon>
        <taxon>Bacillati</taxon>
        <taxon>Actinomycetota</taxon>
        <taxon>Actinomycetes</taxon>
        <taxon>Pseudonocardiales</taxon>
        <taxon>Pseudonocardiaceae</taxon>
        <taxon>Actinosynnema</taxon>
    </lineage>
</organism>
<dbReference type="Gene3D" id="1.20.5.1930">
    <property type="match status" value="1"/>
</dbReference>
<comment type="catalytic activity">
    <reaction evidence="1">
        <text>ATP + protein L-histidine = ADP + protein N-phospho-L-histidine.</text>
        <dbReference type="EC" id="2.7.13.3"/>
    </reaction>
</comment>
<keyword evidence="4" id="KW-0808">Transferase</keyword>
<evidence type="ECO:0000256" key="7">
    <source>
        <dbReference type="ARBA" id="ARBA00022840"/>
    </source>
</evidence>
<evidence type="ECO:0000256" key="6">
    <source>
        <dbReference type="ARBA" id="ARBA00022777"/>
    </source>
</evidence>
<dbReference type="InterPro" id="IPR036890">
    <property type="entry name" value="HATPase_C_sf"/>
</dbReference>